<evidence type="ECO:0000256" key="1">
    <source>
        <dbReference type="SAM" id="SignalP"/>
    </source>
</evidence>
<dbReference type="PROSITE" id="PS51318">
    <property type="entry name" value="TAT"/>
    <property type="match status" value="1"/>
</dbReference>
<reference evidence="3" key="1">
    <citation type="submission" date="2019-07" db="EMBL/GenBank/DDBJ databases">
        <title>Arthrobacter KR32 sp. nov., isolated from mountain cheese made of cows milk.</title>
        <authorList>
            <person name="Flegler A."/>
        </authorList>
    </citation>
    <scope>NUCLEOTIDE SEQUENCE [LARGE SCALE GENOMIC DNA]</scope>
    <source>
        <strain evidence="3">KR32</strain>
    </source>
</reference>
<dbReference type="Proteomes" id="UP000326464">
    <property type="component" value="Unassembled WGS sequence"/>
</dbReference>
<comment type="caution">
    <text evidence="2">The sequence shown here is derived from an EMBL/GenBank/DDBJ whole genome shotgun (WGS) entry which is preliminary data.</text>
</comment>
<feature type="signal peptide" evidence="1">
    <location>
        <begin position="1"/>
        <end position="33"/>
    </location>
</feature>
<dbReference type="OrthoDB" id="4962063at2"/>
<protein>
    <submittedName>
        <fullName evidence="2">Choice-of-anchor G family protein</fullName>
    </submittedName>
</protein>
<feature type="non-terminal residue" evidence="2">
    <location>
        <position position="866"/>
    </location>
</feature>
<dbReference type="Gene3D" id="2.60.40.230">
    <property type="entry name" value="Neocarzinostatin-like"/>
    <property type="match status" value="1"/>
</dbReference>
<dbReference type="NCBIfam" id="NF033766">
    <property type="entry name" value="choice_anch_G"/>
    <property type="match status" value="1"/>
</dbReference>
<dbReference type="AlphaFoldDB" id="A0A7X1NPM3"/>
<dbReference type="EMBL" id="VJXX01000001">
    <property type="protein sequence ID" value="MPY10696.1"/>
    <property type="molecule type" value="Genomic_DNA"/>
</dbReference>
<evidence type="ECO:0000313" key="2">
    <source>
        <dbReference type="EMBL" id="MPY10696.1"/>
    </source>
</evidence>
<dbReference type="InterPro" id="IPR027273">
    <property type="entry name" value="Neocarzinostatin-like"/>
</dbReference>
<gene>
    <name evidence="2" type="ORF">FNH21_08180</name>
</gene>
<feature type="chain" id="PRO_5031267201" evidence="1">
    <location>
        <begin position="34"/>
        <end position="866"/>
    </location>
</feature>
<dbReference type="InterPro" id="IPR006311">
    <property type="entry name" value="TAT_signal"/>
</dbReference>
<accession>A0A7X1NPM3</accession>
<keyword evidence="1" id="KW-0732">Signal</keyword>
<evidence type="ECO:0000313" key="3">
    <source>
        <dbReference type="Proteomes" id="UP000326464"/>
    </source>
</evidence>
<keyword evidence="3" id="KW-1185">Reference proteome</keyword>
<dbReference type="InterPro" id="IPR047900">
    <property type="entry name" value="Choice_anch_G"/>
</dbReference>
<sequence length="866" mass="85445">MFRSRSYPGTLRGFLAGSLAAAMVMGAASGAAAAPTDRSEALGKFLGGETLTIDLDSIAEIRGALEQNPSGVPPVGPTANPLSAEVLSSLGVDVGSSLQLFGPGGLIELGAVSQYAQATDNGDALAASGAVNDQGAISVGAPGTPPANAALTLTPLLATLPAANGVVSQLDIDLGALASSASQVQGGPVVRDYAIADATLDLTSPLVAATVSGTVATLQTTVNRVESLLETALGARLNVLNVATAAATVDVEEPDLQSLLPTEFTSTRTPGVVLDLRSGQVSVDVEAVLAANGVDLNDLPPNTPLLSGVFGQYIGQAILLTLSEAVDQVQADLIRTVRSLEVTGTVAVTVDLPLLPDVVVNVALGGTLDDITVSTSGVTGAVLLLLDVNALANLAVDGVLSGTVEPALALVTSTLDAVAVGLPTVVVSPILGIVESVVRIRANVQPEIGDLGTGTATVRAAEVTLLPLTPIATVDLASSTVRGTAFVAPIYDPTITLEPSTVSAGTSTTVTGSGFAPNEQVTVSVPSINGQAGSSVSTTATADGTIDVDLPIPASYPVGLINVVALGAESDVPATAGLTVTAVVYAPSITLDPATVVAGGSTVVTGEGFANGETVTVSIPGAVEGDDPITVQVVTGDDGTFEVALPLPADYPAGPVEISASGPVSDTVATADLTVQAPAVVYDPSITLDPATVVAGGSTVVTGEGFANGETVTVSIPGAVEGDDPITVQVVTGDDGTFEATLPIPAGYPAGPVDVTVVGDISDTPVVEKLTVEAPAVVYDPSITLDPATVVAGGSTVVTGEGFANGETVTVSIPGAVEGDDPILVEVIAGDDGSFEATLPVPADYPAGPVDVTGVGDVSDTPVVEG</sequence>
<name>A0A7X1NPM3_9MICC</name>
<proteinExistence type="predicted"/>
<organism evidence="2 3">
    <name type="scientific">Arthrobacter bussei</name>
    <dbReference type="NCBI Taxonomy" id="2594179"/>
    <lineage>
        <taxon>Bacteria</taxon>
        <taxon>Bacillati</taxon>
        <taxon>Actinomycetota</taxon>
        <taxon>Actinomycetes</taxon>
        <taxon>Micrococcales</taxon>
        <taxon>Micrococcaceae</taxon>
        <taxon>Arthrobacter</taxon>
    </lineage>
</organism>
<dbReference type="SUPFAM" id="SSF49319">
    <property type="entry name" value="Actinoxanthin-like"/>
    <property type="match status" value="1"/>
</dbReference>